<evidence type="ECO:0000313" key="2">
    <source>
        <dbReference type="Proteomes" id="UP001352852"/>
    </source>
</evidence>
<name>A0ABU7DVQ2_9TELE</name>
<gene>
    <name evidence="1" type="ORF">CHARACLAT_031360</name>
</gene>
<dbReference type="EMBL" id="JAHUTJ010037823">
    <property type="protein sequence ID" value="MED6279122.1"/>
    <property type="molecule type" value="Genomic_DNA"/>
</dbReference>
<keyword evidence="2" id="KW-1185">Reference proteome</keyword>
<reference evidence="1 2" key="1">
    <citation type="submission" date="2021-06" db="EMBL/GenBank/DDBJ databases">
        <authorList>
            <person name="Palmer J.M."/>
        </authorList>
    </citation>
    <scope>NUCLEOTIDE SEQUENCE [LARGE SCALE GENOMIC DNA]</scope>
    <source>
        <strain evidence="1 2">CL_MEX2019</strain>
        <tissue evidence="1">Muscle</tissue>
    </source>
</reference>
<organism evidence="1 2">
    <name type="scientific">Characodon lateralis</name>
    <dbReference type="NCBI Taxonomy" id="208331"/>
    <lineage>
        <taxon>Eukaryota</taxon>
        <taxon>Metazoa</taxon>
        <taxon>Chordata</taxon>
        <taxon>Craniata</taxon>
        <taxon>Vertebrata</taxon>
        <taxon>Euteleostomi</taxon>
        <taxon>Actinopterygii</taxon>
        <taxon>Neopterygii</taxon>
        <taxon>Teleostei</taxon>
        <taxon>Neoteleostei</taxon>
        <taxon>Acanthomorphata</taxon>
        <taxon>Ovalentaria</taxon>
        <taxon>Atherinomorphae</taxon>
        <taxon>Cyprinodontiformes</taxon>
        <taxon>Goodeidae</taxon>
        <taxon>Characodon</taxon>
    </lineage>
</organism>
<dbReference type="Proteomes" id="UP001352852">
    <property type="component" value="Unassembled WGS sequence"/>
</dbReference>
<protein>
    <submittedName>
        <fullName evidence="1">Uncharacterized protein</fullName>
    </submittedName>
</protein>
<evidence type="ECO:0000313" key="1">
    <source>
        <dbReference type="EMBL" id="MED6279122.1"/>
    </source>
</evidence>
<proteinExistence type="predicted"/>
<accession>A0ABU7DVQ2</accession>
<sequence length="108" mass="12024">MSSPLSICPLPHQLTKIQASGAILKKIIIEKNPAQQYNTHGLEYSFASSALKKHIVLIVCIVADIKSQSVVLQQALALETTYNRNTITKLDIIQFPINDEPFLHKTKV</sequence>
<comment type="caution">
    <text evidence="1">The sequence shown here is derived from an EMBL/GenBank/DDBJ whole genome shotgun (WGS) entry which is preliminary data.</text>
</comment>